<keyword evidence="1" id="KW-0472">Membrane</keyword>
<dbReference type="Proteomes" id="UP001304225">
    <property type="component" value="Segment"/>
</dbReference>
<feature type="transmembrane region" description="Helical" evidence="1">
    <location>
        <begin position="6"/>
        <end position="25"/>
    </location>
</feature>
<dbReference type="EMBL" id="OR420752">
    <property type="protein sequence ID" value="WMM95754.1"/>
    <property type="molecule type" value="Genomic_DNA"/>
</dbReference>
<keyword evidence="3" id="KW-1185">Reference proteome</keyword>
<keyword evidence="1" id="KW-0812">Transmembrane</keyword>
<reference evidence="2 3" key="1">
    <citation type="submission" date="2023-08" db="EMBL/GenBank/DDBJ databases">
        <authorList>
            <person name="Du S."/>
            <person name="Wu Z."/>
            <person name="Wu Y."/>
            <person name="Yang M."/>
            <person name="Shao J."/>
            <person name="Liu H."/>
            <person name="Zhao Y."/>
            <person name="Zhang Z."/>
        </authorList>
    </citation>
    <scope>NUCLEOTIDE SEQUENCE [LARGE SCALE GENOMIC DNA]</scope>
</reference>
<sequence>MIFGKLQTYLLGAFGFLAVIVGAFLKGAANARQKQAMREVEGYKETRERIDEANTVNRDADTARKWLRNRNQ</sequence>
<proteinExistence type="predicted"/>
<protein>
    <submittedName>
        <fullName evidence="2">Uncharacterized protein</fullName>
    </submittedName>
</protein>
<organism evidence="2 3">
    <name type="scientific">Roseobacter phage CRP-403</name>
    <dbReference type="NCBI Taxonomy" id="3072849"/>
    <lineage>
        <taxon>Viruses</taxon>
        <taxon>Duplodnaviria</taxon>
        <taxon>Heunggongvirae</taxon>
        <taxon>Uroviricota</taxon>
        <taxon>Caudoviricetes</taxon>
        <taxon>Autographivirales</taxon>
        <taxon>Autographivirales incertae sedis</taxon>
        <taxon>Shangxiadianvirus</taxon>
        <taxon>Shangxiadianvirus CRP403</taxon>
    </lineage>
</organism>
<evidence type="ECO:0000256" key="1">
    <source>
        <dbReference type="SAM" id="Phobius"/>
    </source>
</evidence>
<gene>
    <name evidence="2" type="ORF">CRP403_gp40</name>
</gene>
<evidence type="ECO:0000313" key="3">
    <source>
        <dbReference type="Proteomes" id="UP001304225"/>
    </source>
</evidence>
<evidence type="ECO:0000313" key="2">
    <source>
        <dbReference type="EMBL" id="WMM95754.1"/>
    </source>
</evidence>
<keyword evidence="1" id="KW-1133">Transmembrane helix</keyword>
<accession>A0AAX3ZZL1</accession>
<name>A0AAX3ZZL1_9CAUD</name>